<accession>A0A3A8PRQ4</accession>
<name>A0A3A8PRQ4_9BACT</name>
<protein>
    <submittedName>
        <fullName evidence="2">Uncharacterized protein</fullName>
    </submittedName>
</protein>
<comment type="caution">
    <text evidence="2">The sequence shown here is derived from an EMBL/GenBank/DDBJ whole genome shotgun (WGS) entry which is preliminary data.</text>
</comment>
<dbReference type="AlphaFoldDB" id="A0A3A8PRQ4"/>
<reference evidence="3" key="1">
    <citation type="submission" date="2018-09" db="EMBL/GenBank/DDBJ databases">
        <authorList>
            <person name="Livingstone P.G."/>
            <person name="Whitworth D.E."/>
        </authorList>
    </citation>
    <scope>NUCLEOTIDE SEQUENCE [LARGE SCALE GENOMIC DNA]</scope>
    <source>
        <strain evidence="3">CA051B</strain>
    </source>
</reference>
<dbReference type="Proteomes" id="UP000272888">
    <property type="component" value="Unassembled WGS sequence"/>
</dbReference>
<evidence type="ECO:0000313" key="2">
    <source>
        <dbReference type="EMBL" id="RKH56365.1"/>
    </source>
</evidence>
<gene>
    <name evidence="2" type="ORF">D7V93_20360</name>
</gene>
<evidence type="ECO:0000313" key="3">
    <source>
        <dbReference type="Proteomes" id="UP000272888"/>
    </source>
</evidence>
<organism evidence="2 3">
    <name type="scientific">Corallococcus llansteffanensis</name>
    <dbReference type="NCBI Taxonomy" id="2316731"/>
    <lineage>
        <taxon>Bacteria</taxon>
        <taxon>Pseudomonadati</taxon>
        <taxon>Myxococcota</taxon>
        <taxon>Myxococcia</taxon>
        <taxon>Myxococcales</taxon>
        <taxon>Cystobacterineae</taxon>
        <taxon>Myxococcaceae</taxon>
        <taxon>Corallococcus</taxon>
    </lineage>
</organism>
<proteinExistence type="predicted"/>
<dbReference type="RefSeq" id="WP_120645000.1">
    <property type="nucleotide sequence ID" value="NZ_RAWB01000211.1"/>
</dbReference>
<dbReference type="EMBL" id="RAWB01000211">
    <property type="protein sequence ID" value="RKH56365.1"/>
    <property type="molecule type" value="Genomic_DNA"/>
</dbReference>
<keyword evidence="3" id="KW-1185">Reference proteome</keyword>
<sequence>MADPTDAAFAELHSALEVCCKELAQALDEAEGGDGTGTGTSGGAAGGPSWRPLVLAAPPGLEQLVGIVKPPLQVIIAVLQFVQALLQALSAILLGLSDPFRALILAAYALLKDIIDDLLNAGAYLYADAPGIGPTETNLAETGFIPDLPRDFKAGNALERPPVTPDAFSRWAGRFVASFDDPGDDARPTVTDGAPVQAVFIVMAAPSLDALRQALYLMGKLFNISAFKKAFEKYPKGALDPRRSRARGRSVKPDWKSARMRDLFPDLEKLLILPESLKSLLLSVDNLAGLIKSLANAMQDKVQVLMKLAQAVQAIIDLLDALKSAGMYALTVSTRGGVAGLKQAFLTAKNRPPGGYVGGLCLLAAGPNLAKAALLWELLGLSAAMELAEGNLTLEDVGKQLADSKVLQVLEASGNEVKDAWGNLKTQSQAQADAFVKALEQAPEGFAAAVGRTPQELVDGARRARSTLVEALEQAKDQLPTSKSVEEGIAATKLAQRRGSRSLAMGYGGPGPSERAPSPAPPATGTPVPSGTPKKGSGP</sequence>
<feature type="region of interest" description="Disordered" evidence="1">
    <location>
        <begin position="492"/>
        <end position="539"/>
    </location>
</feature>
<evidence type="ECO:0000256" key="1">
    <source>
        <dbReference type="SAM" id="MobiDB-lite"/>
    </source>
</evidence>